<reference evidence="6" key="1">
    <citation type="journal article" date="2019" name="Int. J. Syst. Evol. Microbiol.">
        <title>The Global Catalogue of Microorganisms (GCM) 10K type strain sequencing project: providing services to taxonomists for standard genome sequencing and annotation.</title>
        <authorList>
            <consortium name="The Broad Institute Genomics Platform"/>
            <consortium name="The Broad Institute Genome Sequencing Center for Infectious Disease"/>
            <person name="Wu L."/>
            <person name="Ma J."/>
        </authorList>
    </citation>
    <scope>NUCLEOTIDE SEQUENCE [LARGE SCALE GENOMIC DNA]</scope>
    <source>
        <strain evidence="6">JCM 4805</strain>
    </source>
</reference>
<evidence type="ECO:0000313" key="5">
    <source>
        <dbReference type="EMBL" id="GAA0491571.1"/>
    </source>
</evidence>
<evidence type="ECO:0000313" key="6">
    <source>
        <dbReference type="Proteomes" id="UP001500909"/>
    </source>
</evidence>
<evidence type="ECO:0000256" key="2">
    <source>
        <dbReference type="ARBA" id="ARBA00023015"/>
    </source>
</evidence>
<keyword evidence="6" id="KW-1185">Reference proteome</keyword>
<keyword evidence="4" id="KW-0804">Transcription</keyword>
<keyword evidence="2" id="KW-0805">Transcription regulation</keyword>
<accession>A0ABP3L3S3</accession>
<dbReference type="Pfam" id="PF03965">
    <property type="entry name" value="Penicillinase_R"/>
    <property type="match status" value="1"/>
</dbReference>
<comment type="caution">
    <text evidence="5">The sequence shown here is derived from an EMBL/GenBank/DDBJ whole genome shotgun (WGS) entry which is preliminary data.</text>
</comment>
<dbReference type="InterPro" id="IPR036388">
    <property type="entry name" value="WH-like_DNA-bd_sf"/>
</dbReference>
<proteinExistence type="inferred from homology"/>
<name>A0ABP3L3S3_9ACTN</name>
<dbReference type="EMBL" id="BAAABY010000048">
    <property type="protein sequence ID" value="GAA0491571.1"/>
    <property type="molecule type" value="Genomic_DNA"/>
</dbReference>
<evidence type="ECO:0000256" key="1">
    <source>
        <dbReference type="ARBA" id="ARBA00011046"/>
    </source>
</evidence>
<protein>
    <submittedName>
        <fullName evidence="5">BlaI/MecI/CopY family transcriptional regulator</fullName>
    </submittedName>
</protein>
<dbReference type="RefSeq" id="WP_346099082.1">
    <property type="nucleotide sequence ID" value="NZ_BAAABY010000048.1"/>
</dbReference>
<dbReference type="Gene3D" id="6.10.140.850">
    <property type="match status" value="1"/>
</dbReference>
<dbReference type="Proteomes" id="UP001500909">
    <property type="component" value="Unassembled WGS sequence"/>
</dbReference>
<dbReference type="InterPro" id="IPR036390">
    <property type="entry name" value="WH_DNA-bd_sf"/>
</dbReference>
<dbReference type="PIRSF" id="PIRSF019455">
    <property type="entry name" value="CopR_AtkY"/>
    <property type="match status" value="1"/>
</dbReference>
<gene>
    <name evidence="5" type="ORF">GCM10010361_66070</name>
</gene>
<evidence type="ECO:0000256" key="4">
    <source>
        <dbReference type="ARBA" id="ARBA00023163"/>
    </source>
</evidence>
<dbReference type="Gene3D" id="1.10.10.10">
    <property type="entry name" value="Winged helix-like DNA-binding domain superfamily/Winged helix DNA-binding domain"/>
    <property type="match status" value="1"/>
</dbReference>
<sequence length="125" mass="14039">MRAFGELESDIMRVVWASQEPLSVQRITDALNEERSLAYTTVMTVTERLRTKGWLERAKQGRSYRYQALRSADDYTAELMEQALESSTDRATALLHFAGRLDAAEAAALRRALDTTPTAVPDIDS</sequence>
<keyword evidence="3" id="KW-0238">DNA-binding</keyword>
<organism evidence="5 6">
    <name type="scientific">Streptomyces olivaceiscleroticus</name>
    <dbReference type="NCBI Taxonomy" id="68245"/>
    <lineage>
        <taxon>Bacteria</taxon>
        <taxon>Bacillati</taxon>
        <taxon>Actinomycetota</taxon>
        <taxon>Actinomycetes</taxon>
        <taxon>Kitasatosporales</taxon>
        <taxon>Streptomycetaceae</taxon>
        <taxon>Streptomyces</taxon>
    </lineage>
</organism>
<dbReference type="SUPFAM" id="SSF46785">
    <property type="entry name" value="Winged helix' DNA-binding domain"/>
    <property type="match status" value="1"/>
</dbReference>
<dbReference type="InterPro" id="IPR005650">
    <property type="entry name" value="BlaI_family"/>
</dbReference>
<comment type="similarity">
    <text evidence="1">Belongs to the BlaI transcriptional regulatory family.</text>
</comment>
<evidence type="ECO:0000256" key="3">
    <source>
        <dbReference type="ARBA" id="ARBA00023125"/>
    </source>
</evidence>